<dbReference type="GeneID" id="69983476"/>
<organism evidence="1">
    <name type="scientific">Parabacteroides goldsteinii</name>
    <dbReference type="NCBI Taxonomy" id="328812"/>
    <lineage>
        <taxon>Bacteria</taxon>
        <taxon>Pseudomonadati</taxon>
        <taxon>Bacteroidota</taxon>
        <taxon>Bacteroidia</taxon>
        <taxon>Bacteroidales</taxon>
        <taxon>Tannerellaceae</taxon>
        <taxon>Parabacteroides</taxon>
    </lineage>
</organism>
<proteinExistence type="predicted"/>
<dbReference type="EMBL" id="WKLP01000001">
    <property type="protein sequence ID" value="MRY09861.1"/>
    <property type="molecule type" value="Genomic_DNA"/>
</dbReference>
<name>A0A6G1Z839_9BACT</name>
<dbReference type="AlphaFoldDB" id="A0A6G1Z839"/>
<gene>
    <name evidence="1" type="ORF">GKE01_00065</name>
</gene>
<evidence type="ECO:0000313" key="1">
    <source>
        <dbReference type="EMBL" id="MRY09861.1"/>
    </source>
</evidence>
<sequence>MTDFDYMVESVTADLVVLLMERLGMDLQTALDTVYTSDTFAKLSNPATELYYQSPYYIYSYLETEIRTGVMG</sequence>
<dbReference type="RefSeq" id="WP_010800879.1">
    <property type="nucleotide sequence ID" value="NZ_CAJSYT010000002.1"/>
</dbReference>
<accession>A0A6G1Z839</accession>
<protein>
    <submittedName>
        <fullName evidence="1">Uncharacterized protein</fullName>
    </submittedName>
</protein>
<comment type="caution">
    <text evidence="1">The sequence shown here is derived from an EMBL/GenBank/DDBJ whole genome shotgun (WGS) entry which is preliminary data.</text>
</comment>
<reference evidence="1" key="1">
    <citation type="journal article" date="2019" name="Nat. Med.">
        <title>A library of human gut bacterial isolates paired with longitudinal multiomics data enables mechanistic microbiome research.</title>
        <authorList>
            <person name="Poyet M."/>
            <person name="Groussin M."/>
            <person name="Gibbons S.M."/>
            <person name="Avila-Pacheco J."/>
            <person name="Jiang X."/>
            <person name="Kearney S.M."/>
            <person name="Perrotta A.R."/>
            <person name="Berdy B."/>
            <person name="Zhao S."/>
            <person name="Lieberman T.D."/>
            <person name="Swanson P.K."/>
            <person name="Smith M."/>
            <person name="Roesemann S."/>
            <person name="Alexander J.E."/>
            <person name="Rich S.A."/>
            <person name="Livny J."/>
            <person name="Vlamakis H."/>
            <person name="Clish C."/>
            <person name="Bullock K."/>
            <person name="Deik A."/>
            <person name="Scott J."/>
            <person name="Pierce K.A."/>
            <person name="Xavier R.J."/>
            <person name="Alm E.J."/>
        </authorList>
    </citation>
    <scope>NUCLEOTIDE SEQUENCE</scope>
    <source>
        <strain evidence="1">BIOML-A4</strain>
    </source>
</reference>